<comment type="catalytic activity">
    <reaction evidence="1">
        <text>a 1,2-diacyl-sn-glycero-3-phospho-(1'-sn-glycero-3'-phosphate) + H2O = a 1,2-diacyl-sn-glycero-3-phospho-(1'-sn-glycerol) + phosphate</text>
        <dbReference type="Rhea" id="RHEA:33751"/>
        <dbReference type="ChEBI" id="CHEBI:15377"/>
        <dbReference type="ChEBI" id="CHEBI:43474"/>
        <dbReference type="ChEBI" id="CHEBI:60110"/>
        <dbReference type="ChEBI" id="CHEBI:64716"/>
        <dbReference type="EC" id="3.1.3.27"/>
    </reaction>
</comment>
<keyword evidence="1" id="KW-0442">Lipid degradation</keyword>
<keyword evidence="1 2" id="KW-0472">Membrane</keyword>
<keyword evidence="1" id="KW-0378">Hydrolase</keyword>
<dbReference type="SUPFAM" id="SSF101307">
    <property type="entry name" value="YutG-like"/>
    <property type="match status" value="1"/>
</dbReference>
<sequence length="163" mass="17322">MRLDAAQRRAILSGPAGWIASGFGSGLSPYAPGTAGSLAALVPWLALRELPLPAYALALALAFALGVWASNRVVAKLRIEDPGVIVWDEFVGQWIALAPLLAWPAGWPWIVAAFVLFRVFDVCKPWPVSWADRSVGGGFGVMLDDVLAGIYAALVLALALHTF</sequence>
<dbReference type="Pfam" id="PF04608">
    <property type="entry name" value="PgpA"/>
    <property type="match status" value="1"/>
</dbReference>
<keyword evidence="1" id="KW-0479">Metal-binding</keyword>
<evidence type="ECO:0000259" key="3">
    <source>
        <dbReference type="Pfam" id="PF04608"/>
    </source>
</evidence>
<keyword evidence="1" id="KW-1003">Cell membrane</keyword>
<evidence type="ECO:0000313" key="4">
    <source>
        <dbReference type="EMBL" id="MFC4819450.1"/>
    </source>
</evidence>
<dbReference type="EMBL" id="JBHSHD010000003">
    <property type="protein sequence ID" value="MFC4819450.1"/>
    <property type="molecule type" value="Genomic_DNA"/>
</dbReference>
<accession>A0ABV9QQY4</accession>
<proteinExistence type="predicted"/>
<dbReference type="InterPro" id="IPR036681">
    <property type="entry name" value="PgpA-like_sf"/>
</dbReference>
<comment type="pathway">
    <text evidence="1">Phospholipid metabolism; phosphatidylglycerol biosynthesis; phosphatidylglycerol from CDP-diacylglycerol: step 2/2.</text>
</comment>
<evidence type="ECO:0000313" key="5">
    <source>
        <dbReference type="Proteomes" id="UP001595886"/>
    </source>
</evidence>
<feature type="domain" description="YutG/PgpA" evidence="3">
    <location>
        <begin position="18"/>
        <end position="159"/>
    </location>
</feature>
<keyword evidence="2" id="KW-1133">Transmembrane helix</keyword>
<comment type="function">
    <text evidence="1">Lipid phosphatase which dephosphorylates phosphatidylglycerophosphate (PGP) to phosphatidylglycerol (PG).</text>
</comment>
<gene>
    <name evidence="4" type="ORF">ACFO6Q_03900</name>
</gene>
<keyword evidence="1" id="KW-0997">Cell inner membrane</keyword>
<evidence type="ECO:0000256" key="1">
    <source>
        <dbReference type="PIRNR" id="PIRNR006162"/>
    </source>
</evidence>
<feature type="transmembrane region" description="Helical" evidence="2">
    <location>
        <begin position="94"/>
        <end position="117"/>
    </location>
</feature>
<reference evidence="5" key="1">
    <citation type="journal article" date="2019" name="Int. J. Syst. Evol. Microbiol.">
        <title>The Global Catalogue of Microorganisms (GCM) 10K type strain sequencing project: providing services to taxonomists for standard genome sequencing and annotation.</title>
        <authorList>
            <consortium name="The Broad Institute Genomics Platform"/>
            <consortium name="The Broad Institute Genome Sequencing Center for Infectious Disease"/>
            <person name="Wu L."/>
            <person name="Ma J."/>
        </authorList>
    </citation>
    <scope>NUCLEOTIDE SEQUENCE [LARGE SCALE GENOMIC DNA]</scope>
    <source>
        <strain evidence="5">CCUG 30340</strain>
    </source>
</reference>
<dbReference type="InterPro" id="IPR007686">
    <property type="entry name" value="YutG/PgpA"/>
</dbReference>
<comment type="cofactor">
    <cofactor evidence="1">
        <name>Mg(2+)</name>
        <dbReference type="ChEBI" id="CHEBI:18420"/>
    </cofactor>
</comment>
<keyword evidence="1" id="KW-0443">Lipid metabolism</keyword>
<protein>
    <recommendedName>
        <fullName evidence="1">Phosphatidylglycerophosphatase A</fullName>
        <ecNumber evidence="1">3.1.3.27</ecNumber>
    </recommendedName>
    <alternativeName>
        <fullName evidence="1">Phosphatidylglycerolphosphate phosphatase A</fullName>
    </alternativeName>
</protein>
<evidence type="ECO:0000256" key="2">
    <source>
        <dbReference type="SAM" id="Phobius"/>
    </source>
</evidence>
<name>A0ABV9QQY4_9GAMM</name>
<keyword evidence="1" id="KW-1208">Phospholipid metabolism</keyword>
<keyword evidence="5" id="KW-1185">Reference proteome</keyword>
<feature type="transmembrane region" description="Helical" evidence="2">
    <location>
        <begin position="55"/>
        <end position="74"/>
    </location>
</feature>
<organism evidence="4 5">
    <name type="scientific">Dokdonella ginsengisoli</name>
    <dbReference type="NCBI Taxonomy" id="363846"/>
    <lineage>
        <taxon>Bacteria</taxon>
        <taxon>Pseudomonadati</taxon>
        <taxon>Pseudomonadota</taxon>
        <taxon>Gammaproteobacteria</taxon>
        <taxon>Lysobacterales</taxon>
        <taxon>Rhodanobacteraceae</taxon>
        <taxon>Dokdonella</taxon>
    </lineage>
</organism>
<keyword evidence="1" id="KW-0595">Phospholipid degradation</keyword>
<comment type="caution">
    <text evidence="4">The sequence shown here is derived from an EMBL/GenBank/DDBJ whole genome shotgun (WGS) entry which is preliminary data.</text>
</comment>
<dbReference type="EC" id="3.1.3.27" evidence="1"/>
<dbReference type="CDD" id="cd06971">
    <property type="entry name" value="PgpA"/>
    <property type="match status" value="1"/>
</dbReference>
<comment type="subcellular location">
    <subcellularLocation>
        <location evidence="1">Cell inner membrane</location>
        <topology evidence="1">Multi-pass membrane protein</topology>
    </subcellularLocation>
</comment>
<keyword evidence="1" id="KW-0460">Magnesium</keyword>
<dbReference type="PIRSF" id="PIRSF006162">
    <property type="entry name" value="PgpA"/>
    <property type="match status" value="1"/>
</dbReference>
<dbReference type="Proteomes" id="UP001595886">
    <property type="component" value="Unassembled WGS sequence"/>
</dbReference>
<dbReference type="PANTHER" id="PTHR36305">
    <property type="entry name" value="PHOSPHATIDYLGLYCEROPHOSPHATASE A"/>
    <property type="match status" value="1"/>
</dbReference>
<keyword evidence="1 2" id="KW-0812">Transmembrane</keyword>
<dbReference type="InterPro" id="IPR026037">
    <property type="entry name" value="PgpA"/>
</dbReference>
<dbReference type="PANTHER" id="PTHR36305:SF1">
    <property type="entry name" value="PHOSPHATIDYLGLYCEROPHOSPHATASE A"/>
    <property type="match status" value="1"/>
</dbReference>
<feature type="transmembrane region" description="Helical" evidence="2">
    <location>
        <begin position="137"/>
        <end position="160"/>
    </location>
</feature>
<dbReference type="RefSeq" id="WP_380019211.1">
    <property type="nucleotide sequence ID" value="NZ_JBHSHD010000003.1"/>
</dbReference>